<dbReference type="PANTHER" id="PTHR12802">
    <property type="entry name" value="SWI/SNF COMPLEX-RELATED"/>
    <property type="match status" value="1"/>
</dbReference>
<protein>
    <submittedName>
        <fullName evidence="3">Myb-like DNA-binding domain</fullName>
    </submittedName>
</protein>
<keyword evidence="3" id="KW-0238">DNA-binding</keyword>
<name>A0A833SH66_PHYIN</name>
<dbReference type="SUPFAM" id="SSF46689">
    <property type="entry name" value="Homeodomain-like"/>
    <property type="match status" value="1"/>
</dbReference>
<organism evidence="3 5">
    <name type="scientific">Phytophthora infestans</name>
    <name type="common">Potato late blight agent</name>
    <name type="synonym">Botrytis infestans</name>
    <dbReference type="NCBI Taxonomy" id="4787"/>
    <lineage>
        <taxon>Eukaryota</taxon>
        <taxon>Sar</taxon>
        <taxon>Stramenopiles</taxon>
        <taxon>Oomycota</taxon>
        <taxon>Peronosporomycetes</taxon>
        <taxon>Peronosporales</taxon>
        <taxon>Peronosporaceae</taxon>
        <taxon>Phytophthora</taxon>
    </lineage>
</organism>
<dbReference type="Proteomes" id="UP000602510">
    <property type="component" value="Unassembled WGS sequence"/>
</dbReference>
<keyword evidence="5" id="KW-1185">Reference proteome</keyword>
<keyword evidence="1" id="KW-0539">Nucleus</keyword>
<evidence type="ECO:0000259" key="2">
    <source>
        <dbReference type="PROSITE" id="PS51294"/>
    </source>
</evidence>
<dbReference type="CDD" id="cd00167">
    <property type="entry name" value="SANT"/>
    <property type="match status" value="1"/>
</dbReference>
<dbReference type="SMART" id="SM00717">
    <property type="entry name" value="SANT"/>
    <property type="match status" value="1"/>
</dbReference>
<gene>
    <name evidence="3" type="ORF">GN244_ATG17507</name>
    <name evidence="4" type="ORF">GN958_ATG22927</name>
</gene>
<dbReference type="Pfam" id="PF00249">
    <property type="entry name" value="Myb_DNA-binding"/>
    <property type="match status" value="1"/>
</dbReference>
<dbReference type="PANTHER" id="PTHR12802:SF155">
    <property type="entry name" value="DEUBIQUITINASE MYSM1"/>
    <property type="match status" value="1"/>
</dbReference>
<feature type="domain" description="HTH myb-type" evidence="2">
    <location>
        <begin position="141"/>
        <end position="190"/>
    </location>
</feature>
<dbReference type="Proteomes" id="UP000704712">
    <property type="component" value="Unassembled WGS sequence"/>
</dbReference>
<reference evidence="3" key="1">
    <citation type="submission" date="2020-04" db="EMBL/GenBank/DDBJ databases">
        <title>Hybrid Assembly of Korean Phytophthora infestans isolates.</title>
        <authorList>
            <person name="Prokchorchik M."/>
            <person name="Lee Y."/>
            <person name="Seo J."/>
            <person name="Cho J.-H."/>
            <person name="Park Y.-E."/>
            <person name="Jang D.-C."/>
            <person name="Im J.-S."/>
            <person name="Choi J.-G."/>
            <person name="Park H.-J."/>
            <person name="Lee G.-B."/>
            <person name="Lee Y.-G."/>
            <person name="Hong S.-Y."/>
            <person name="Cho K."/>
            <person name="Sohn K.H."/>
        </authorList>
    </citation>
    <scope>NUCLEOTIDE SEQUENCE</scope>
    <source>
        <strain evidence="3">KR_1_A1</strain>
        <strain evidence="4">KR_2_A2</strain>
    </source>
</reference>
<evidence type="ECO:0000313" key="5">
    <source>
        <dbReference type="Proteomes" id="UP000602510"/>
    </source>
</evidence>
<dbReference type="InterPro" id="IPR001005">
    <property type="entry name" value="SANT/Myb"/>
</dbReference>
<proteinExistence type="predicted"/>
<evidence type="ECO:0000256" key="1">
    <source>
        <dbReference type="ARBA" id="ARBA00023242"/>
    </source>
</evidence>
<evidence type="ECO:0000313" key="3">
    <source>
        <dbReference type="EMBL" id="KAF4030699.1"/>
    </source>
</evidence>
<dbReference type="EMBL" id="JAACNO010003216">
    <property type="protein sequence ID" value="KAF4127871.1"/>
    <property type="molecule type" value="Genomic_DNA"/>
</dbReference>
<dbReference type="InterPro" id="IPR009057">
    <property type="entry name" value="Homeodomain-like_sf"/>
</dbReference>
<sequence length="270" mass="30692">MCAIHRFTLEIFWLLENLAHREVAIVETGHRGGRAQLHWCQVKSLRPLGHQRSNIFMASVLRVFGIDHDYAAEDPLIRARAIRRGQRRASSSFLLPTLDHSAIVSASSASTTITQFFEGSLRMSRIRRQGTRPRLSREGEGVWTPGEHARFLEAVELNPHGPWKLVAAHIGTRSTRQAMTHAQKYRQKLERRRRGLRNAQSNRPKTTLTSESGAMISFEQLLTLDAGMLGETLRWLDPLPLMTPHPIFYADPMEPAWVGDCTSFFVDNFS</sequence>
<evidence type="ECO:0000313" key="4">
    <source>
        <dbReference type="EMBL" id="KAF4127871.1"/>
    </source>
</evidence>
<comment type="caution">
    <text evidence="3">The sequence shown here is derived from an EMBL/GenBank/DDBJ whole genome shotgun (WGS) entry which is preliminary data.</text>
</comment>
<accession>A0A833SH66</accession>
<dbReference type="InterPro" id="IPR017930">
    <property type="entry name" value="Myb_dom"/>
</dbReference>
<dbReference type="PROSITE" id="PS51294">
    <property type="entry name" value="HTH_MYB"/>
    <property type="match status" value="1"/>
</dbReference>
<dbReference type="GO" id="GO:0003677">
    <property type="term" value="F:DNA binding"/>
    <property type="evidence" value="ECO:0007669"/>
    <property type="project" value="UniProtKB-KW"/>
</dbReference>
<dbReference type="EMBL" id="WSZM01000648">
    <property type="protein sequence ID" value="KAF4030699.1"/>
    <property type="molecule type" value="Genomic_DNA"/>
</dbReference>
<dbReference type="Gene3D" id="1.10.10.60">
    <property type="entry name" value="Homeodomain-like"/>
    <property type="match status" value="1"/>
</dbReference>
<dbReference type="AlphaFoldDB" id="A0A833SH66"/>